<sequence>MEAKRKELKKKSKQWSNRISFSASLPEDVCSVFADSICAVKFSDDPLRDLRESIMEMIREVGVRDWKEMEELVYCYIALNSSELHQIIGDAFLSLCHSFSLCQQH</sequence>
<comment type="function">
    <text evidence="6">Transcriptional repressor that regulates multiple aspects of plant growth and development.</text>
</comment>
<evidence type="ECO:0000256" key="1">
    <source>
        <dbReference type="ARBA" id="ARBA00004123"/>
    </source>
</evidence>
<evidence type="ECO:0000256" key="2">
    <source>
        <dbReference type="ARBA" id="ARBA00022491"/>
    </source>
</evidence>
<dbReference type="EMBL" id="JAKUCV010004352">
    <property type="protein sequence ID" value="KAJ4835637.1"/>
    <property type="molecule type" value="Genomic_DNA"/>
</dbReference>
<evidence type="ECO:0000313" key="8">
    <source>
        <dbReference type="EMBL" id="KAJ4835637.1"/>
    </source>
</evidence>
<evidence type="ECO:0000256" key="6">
    <source>
        <dbReference type="RuleBase" id="RU367028"/>
    </source>
</evidence>
<dbReference type="Pfam" id="PF04844">
    <property type="entry name" value="Ovate"/>
    <property type="match status" value="1"/>
</dbReference>
<dbReference type="GO" id="GO:0005634">
    <property type="term" value="C:nucleus"/>
    <property type="evidence" value="ECO:0007669"/>
    <property type="project" value="UniProtKB-SubCell"/>
</dbReference>
<dbReference type="PANTHER" id="PTHR33057">
    <property type="entry name" value="TRANSCRIPTION REPRESSOR OFP7-RELATED"/>
    <property type="match status" value="1"/>
</dbReference>
<proteinExistence type="predicted"/>
<keyword evidence="2 6" id="KW-0678">Repressor</keyword>
<comment type="caution">
    <text evidence="8">The sequence shown here is derived from an EMBL/GenBank/DDBJ whole genome shotgun (WGS) entry which is preliminary data.</text>
</comment>
<dbReference type="InterPro" id="IPR006458">
    <property type="entry name" value="Ovate_C"/>
</dbReference>
<dbReference type="GO" id="GO:0045892">
    <property type="term" value="P:negative regulation of DNA-templated transcription"/>
    <property type="evidence" value="ECO:0007669"/>
    <property type="project" value="UniProtKB-UniRule"/>
</dbReference>
<name>A0A9Q0JBX7_9ROSI</name>
<dbReference type="PANTHER" id="PTHR33057:SF110">
    <property type="entry name" value="TRANSCRIPTION REPRESSOR"/>
    <property type="match status" value="1"/>
</dbReference>
<dbReference type="PROSITE" id="PS51754">
    <property type="entry name" value="OVATE"/>
    <property type="match status" value="1"/>
</dbReference>
<keyword evidence="4 6" id="KW-0804">Transcription</keyword>
<dbReference type="OrthoDB" id="1928390at2759"/>
<dbReference type="AlphaFoldDB" id="A0A9Q0JBX7"/>
<organism evidence="8 9">
    <name type="scientific">Turnera subulata</name>
    <dbReference type="NCBI Taxonomy" id="218843"/>
    <lineage>
        <taxon>Eukaryota</taxon>
        <taxon>Viridiplantae</taxon>
        <taxon>Streptophyta</taxon>
        <taxon>Embryophyta</taxon>
        <taxon>Tracheophyta</taxon>
        <taxon>Spermatophyta</taxon>
        <taxon>Magnoliopsida</taxon>
        <taxon>eudicotyledons</taxon>
        <taxon>Gunneridae</taxon>
        <taxon>Pentapetalae</taxon>
        <taxon>rosids</taxon>
        <taxon>fabids</taxon>
        <taxon>Malpighiales</taxon>
        <taxon>Passifloraceae</taxon>
        <taxon>Turnera</taxon>
    </lineage>
</organism>
<keyword evidence="5 6" id="KW-0539">Nucleus</keyword>
<dbReference type="NCBIfam" id="TIGR01568">
    <property type="entry name" value="A_thal_3678"/>
    <property type="match status" value="1"/>
</dbReference>
<comment type="subcellular location">
    <subcellularLocation>
        <location evidence="1 6">Nucleus</location>
    </subcellularLocation>
</comment>
<reference evidence="8" key="2">
    <citation type="journal article" date="2023" name="Plants (Basel)">
        <title>Annotation of the Turnera subulata (Passifloraceae) Draft Genome Reveals the S-Locus Evolved after the Divergence of Turneroideae from Passifloroideae in a Stepwise Manner.</title>
        <authorList>
            <person name="Henning P.M."/>
            <person name="Roalson E.H."/>
            <person name="Mir W."/>
            <person name="McCubbin A.G."/>
            <person name="Shore J.S."/>
        </authorList>
    </citation>
    <scope>NUCLEOTIDE SEQUENCE</scope>
    <source>
        <strain evidence="8">F60SS</strain>
    </source>
</reference>
<accession>A0A9Q0JBX7</accession>
<keyword evidence="9" id="KW-1185">Reference proteome</keyword>
<dbReference type="InterPro" id="IPR038933">
    <property type="entry name" value="Ovate"/>
</dbReference>
<evidence type="ECO:0000259" key="7">
    <source>
        <dbReference type="PROSITE" id="PS51754"/>
    </source>
</evidence>
<evidence type="ECO:0000256" key="4">
    <source>
        <dbReference type="ARBA" id="ARBA00023163"/>
    </source>
</evidence>
<keyword evidence="3 6" id="KW-0805">Transcription regulation</keyword>
<gene>
    <name evidence="8" type="ORF">Tsubulata_015310</name>
</gene>
<feature type="domain" description="OVATE" evidence="7">
    <location>
        <begin position="39"/>
        <end position="98"/>
    </location>
</feature>
<reference evidence="8" key="1">
    <citation type="submission" date="2022-02" db="EMBL/GenBank/DDBJ databases">
        <authorList>
            <person name="Henning P.M."/>
            <person name="McCubbin A.G."/>
            <person name="Shore J.S."/>
        </authorList>
    </citation>
    <scope>NUCLEOTIDE SEQUENCE</scope>
    <source>
        <strain evidence="8">F60SS</strain>
        <tissue evidence="8">Leaves</tissue>
    </source>
</reference>
<evidence type="ECO:0000256" key="5">
    <source>
        <dbReference type="ARBA" id="ARBA00023242"/>
    </source>
</evidence>
<protein>
    <recommendedName>
        <fullName evidence="6">Transcription repressor</fullName>
    </recommendedName>
    <alternativeName>
        <fullName evidence="6">Ovate family protein</fullName>
    </alternativeName>
</protein>
<evidence type="ECO:0000256" key="3">
    <source>
        <dbReference type="ARBA" id="ARBA00023015"/>
    </source>
</evidence>
<dbReference type="Proteomes" id="UP001141552">
    <property type="component" value="Unassembled WGS sequence"/>
</dbReference>
<evidence type="ECO:0000313" key="9">
    <source>
        <dbReference type="Proteomes" id="UP001141552"/>
    </source>
</evidence>